<dbReference type="Proteomes" id="UP000014174">
    <property type="component" value="Unassembled WGS sequence"/>
</dbReference>
<evidence type="ECO:0000313" key="2">
    <source>
        <dbReference type="Proteomes" id="UP000014174"/>
    </source>
</evidence>
<proteinExistence type="predicted"/>
<accession>R9GZ11</accession>
<comment type="caution">
    <text evidence="1">The sequence shown here is derived from an EMBL/GenBank/DDBJ whole genome shotgun (WGS) entry which is preliminary data.</text>
</comment>
<dbReference type="RefSeq" id="WP_016193400.1">
    <property type="nucleotide sequence ID" value="NZ_AQPN01000002.1"/>
</dbReference>
<keyword evidence="2" id="KW-1185">Reference proteome</keyword>
<sequence>MEKTLMQSYCSLFKTYYSKKLGRSCFSTKPETVAFSDLIKYPDPEQLALKNKIRSLTYKSDEQSALKPSVWGITPSSIQLKGRGEDFHVLHTGFMAFDIDGLEDDLDKAFEIVKLIPYVTYCSRSIRGKGLWGLFKISDTDSHKEHFNAMEAAFLSMGIKIDPAPRNVASLRFMSFDTDGYYNENAQIFDKKLETVIPPKREFKKYESNGKQGNDNTDVKQLIQGFNSSCTAQDMHDILINFGFNYHSTSGSRYRFTRPGKDTKAGLSVDYHEDRRTLYSFSSEVPLLDKWKAESDKGWSCSPMTALLLYGFGGMEKQHWAQAFNYLKNK</sequence>
<dbReference type="STRING" id="1150600.ADIARSV_0143"/>
<dbReference type="AlphaFoldDB" id="R9GZ11"/>
<name>R9GZ11_9SPHI</name>
<reference evidence="1 2" key="1">
    <citation type="journal article" date="2013" name="Genome Announc.">
        <title>Draft Genome Sequence of Arcticibacter svalbardensis Strain MN12-7T, a Member of the Family Sphingobacteriaceae Isolated from an Arctic Soil Sample.</title>
        <authorList>
            <person name="Shivaji S."/>
            <person name="Ara S."/>
            <person name="Prasad S."/>
            <person name="Manasa B.P."/>
            <person name="Begum Z."/>
            <person name="Singh A."/>
            <person name="Kumar Pinnaka A."/>
        </authorList>
    </citation>
    <scope>NUCLEOTIDE SEQUENCE [LARGE SCALE GENOMIC DNA]</scope>
    <source>
        <strain evidence="1 2">MN12-7</strain>
    </source>
</reference>
<dbReference type="EMBL" id="AQPN01000002">
    <property type="protein sequence ID" value="EOR96720.1"/>
    <property type="molecule type" value="Genomic_DNA"/>
</dbReference>
<dbReference type="OrthoDB" id="9801888at2"/>
<dbReference type="eggNOG" id="COG5545">
    <property type="taxonomic scope" value="Bacteria"/>
</dbReference>
<organism evidence="1 2">
    <name type="scientific">Arcticibacter svalbardensis MN12-7</name>
    <dbReference type="NCBI Taxonomy" id="1150600"/>
    <lineage>
        <taxon>Bacteria</taxon>
        <taxon>Pseudomonadati</taxon>
        <taxon>Bacteroidota</taxon>
        <taxon>Sphingobacteriia</taxon>
        <taxon>Sphingobacteriales</taxon>
        <taxon>Sphingobacteriaceae</taxon>
        <taxon>Arcticibacter</taxon>
    </lineage>
</organism>
<gene>
    <name evidence="1" type="ORF">ADIARSV_0143</name>
</gene>
<protein>
    <submittedName>
        <fullName evidence="1">Uncharacterized protein</fullName>
    </submittedName>
</protein>
<evidence type="ECO:0000313" key="1">
    <source>
        <dbReference type="EMBL" id="EOR96720.1"/>
    </source>
</evidence>